<proteinExistence type="predicted"/>
<protein>
    <submittedName>
        <fullName evidence="2">Uncharacterized protein</fullName>
    </submittedName>
</protein>
<dbReference type="Proteomes" id="UP000204441">
    <property type="component" value="Genome"/>
</dbReference>
<feature type="coiled-coil region" evidence="1">
    <location>
        <begin position="325"/>
        <end position="359"/>
    </location>
</feature>
<dbReference type="RefSeq" id="YP_009222616.1">
    <property type="nucleotide sequence ID" value="NC_029065.1"/>
</dbReference>
<evidence type="ECO:0000313" key="2">
    <source>
        <dbReference type="EMBL" id="CUR44237.1"/>
    </source>
</evidence>
<dbReference type="EMBL" id="LN887844">
    <property type="protein sequence ID" value="CUR44237.1"/>
    <property type="molecule type" value="Genomic_DNA"/>
</dbReference>
<organism evidence="2 3">
    <name type="scientific">Pseudomonas phage VCM</name>
    <dbReference type="NCBI Taxonomy" id="1729937"/>
    <lineage>
        <taxon>Viruses</taxon>
        <taxon>Duplodnaviria</taxon>
        <taxon>Heunggongvirae</taxon>
        <taxon>Uroviricota</taxon>
        <taxon>Caudoviricetes</taxon>
        <taxon>Vandenendeviridae</taxon>
        <taxon>Gorskivirinae</taxon>
        <taxon>Kremarvirus</taxon>
        <taxon>Kremarvirus VCM</taxon>
        <taxon>Otagovirus VCM</taxon>
    </lineage>
</organism>
<name>A0A0S4KXB6_9CAUD</name>
<dbReference type="OrthoDB" id="20400at10239"/>
<dbReference type="KEGG" id="vg:26798988"/>
<evidence type="ECO:0000313" key="3">
    <source>
        <dbReference type="Proteomes" id="UP000204441"/>
    </source>
</evidence>
<keyword evidence="1" id="KW-0175">Coiled coil</keyword>
<reference evidence="3" key="1">
    <citation type="submission" date="2015-10" db="EMBL/GenBank/DDBJ databases">
        <authorList>
            <person name="Millard A."/>
        </authorList>
    </citation>
    <scope>NUCLEOTIDE SEQUENCE [LARGE SCALE GENOMIC DNA]</scope>
</reference>
<accession>A0A0S4KXB6</accession>
<dbReference type="GeneID" id="26798988"/>
<sequence length="377" mass="42239">MAPHKRNAPDGLRYKAIMTTPAQAKGFVVNVTRLKLVGTDGDYSQESYKGVWVMSTDDGSSCPYFTDEQGRTLCACVRDMEVREQAPAPVPQLTCIGPVLPVPAATVSFDCDAPVAPALTLEKTPLPVPVYTELQQKAINTFQAMYDDAVAYRDGRDTRLNGDYGICDNIDRYASRAGSYESQMSEVKENLIRQTAMYSGNYTYPVPCPEGGDASTAFSRNSNKWRGAYGTNRLVQLEQLIELIKTKWDDSMVNRKTPAFRNGLVVGDVVRYTRRDTPSFWVFRRDDESMSPSFHKLTDKDDYTDIDLNYIVKVDKDEICKPRAVSEFLSELEAQAKKKADIERQIAELQKALTGVQTDIAMLDYGLADQHKVKRIA</sequence>
<keyword evidence="3" id="KW-1185">Reference proteome</keyword>
<evidence type="ECO:0000256" key="1">
    <source>
        <dbReference type="SAM" id="Coils"/>
    </source>
</evidence>
<gene>
    <name evidence="2" type="ORF">VCM_00018</name>
</gene>